<keyword evidence="2" id="KW-1185">Reference proteome</keyword>
<evidence type="ECO:0000313" key="2">
    <source>
        <dbReference type="Proteomes" id="UP001320706"/>
    </source>
</evidence>
<name>A0ACC3SEE8_9PEZI</name>
<dbReference type="Proteomes" id="UP001320706">
    <property type="component" value="Unassembled WGS sequence"/>
</dbReference>
<sequence length="522" mass="57204">MSAQFATSGSREGKPDYPISDPRVNSPSTCLAEIRLESILTCNSDVLFRHNKLHTQQVTEGQAANYAETSETTQRSPSNGTTISGLEQVNSHGSEPLNGGQNSQHQIYLDPTLDPSLDTSSHSLRHMSMPDISVGYTPSDAFPTPSLPQSNSEHLTNRNSYIAKVESPTSGNRPRAGTTSLIPARPDTMSSENMVVQSGLLNNPFASPLNLNDPHSNSSDMLHFWLSQADNSMGYGGMSLSDVNGTSYQHMGNDFGIDLHHDDSMVSQPNDASPTEPIPTERFYRVENSWLSESSKVHRLVPDLWQNIAKITTPNVFSESMGPPSITPSGNGGGNRWNISWDLAHRLEAEFGIQPSTTTGKQNDNMAFPPPEVLDICLDMYFRHFQPMGPFMHRATFDAATTPLPLLYAMCLLGLSALGTGGGKGYIKQAFMMLMRRCHNELAQDATSFATPAKRLTTYATAMLTLRLAALSGLTFARQTDSESCYHRLVVRQLFLGHPYNTARDDRAMASVRRRAVQGADT</sequence>
<accession>A0ACC3SEE8</accession>
<gene>
    <name evidence="1" type="ORF">M8818_003684</name>
</gene>
<reference evidence="1" key="1">
    <citation type="submission" date="2024-02" db="EMBL/GenBank/DDBJ databases">
        <title>Metagenome Assembled Genome of Zalaria obscura JY119.</title>
        <authorList>
            <person name="Vighnesh L."/>
            <person name="Jagadeeshwari U."/>
            <person name="Venkata Ramana C."/>
            <person name="Sasikala C."/>
        </authorList>
    </citation>
    <scope>NUCLEOTIDE SEQUENCE</scope>
    <source>
        <strain evidence="1">JY119</strain>
    </source>
</reference>
<proteinExistence type="predicted"/>
<organism evidence="1 2">
    <name type="scientific">Zalaria obscura</name>
    <dbReference type="NCBI Taxonomy" id="2024903"/>
    <lineage>
        <taxon>Eukaryota</taxon>
        <taxon>Fungi</taxon>
        <taxon>Dikarya</taxon>
        <taxon>Ascomycota</taxon>
        <taxon>Pezizomycotina</taxon>
        <taxon>Dothideomycetes</taxon>
        <taxon>Dothideomycetidae</taxon>
        <taxon>Dothideales</taxon>
        <taxon>Zalariaceae</taxon>
        <taxon>Zalaria</taxon>
    </lineage>
</organism>
<protein>
    <submittedName>
        <fullName evidence="1">Uncharacterized protein</fullName>
    </submittedName>
</protein>
<evidence type="ECO:0000313" key="1">
    <source>
        <dbReference type="EMBL" id="KAK8210196.1"/>
    </source>
</evidence>
<dbReference type="EMBL" id="JAMKPW020000016">
    <property type="protein sequence ID" value="KAK8210196.1"/>
    <property type="molecule type" value="Genomic_DNA"/>
</dbReference>
<comment type="caution">
    <text evidence="1">The sequence shown here is derived from an EMBL/GenBank/DDBJ whole genome shotgun (WGS) entry which is preliminary data.</text>
</comment>